<evidence type="ECO:0000313" key="2">
    <source>
        <dbReference type="EMBL" id="MDR7150848.1"/>
    </source>
</evidence>
<evidence type="ECO:0000313" key="3">
    <source>
        <dbReference type="Proteomes" id="UP001265700"/>
    </source>
</evidence>
<gene>
    <name evidence="2" type="ORF">J2W49_002811</name>
</gene>
<proteinExistence type="predicted"/>
<dbReference type="Pfam" id="PF13020">
    <property type="entry name" value="NOV_C"/>
    <property type="match status" value="1"/>
</dbReference>
<comment type="caution">
    <text evidence="2">The sequence shown here is derived from an EMBL/GenBank/DDBJ whole genome shotgun (WGS) entry which is preliminary data.</text>
</comment>
<keyword evidence="3" id="KW-1185">Reference proteome</keyword>
<reference evidence="2 3" key="1">
    <citation type="submission" date="2023-07" db="EMBL/GenBank/DDBJ databases">
        <title>Sorghum-associated microbial communities from plants grown in Nebraska, USA.</title>
        <authorList>
            <person name="Schachtman D."/>
        </authorList>
    </citation>
    <scope>NUCLEOTIDE SEQUENCE [LARGE SCALE GENOMIC DNA]</scope>
    <source>
        <strain evidence="2 3">4249</strain>
    </source>
</reference>
<organism evidence="2 3">
    <name type="scientific">Hydrogenophaga palleronii</name>
    <dbReference type="NCBI Taxonomy" id="65655"/>
    <lineage>
        <taxon>Bacteria</taxon>
        <taxon>Pseudomonadati</taxon>
        <taxon>Pseudomonadota</taxon>
        <taxon>Betaproteobacteria</taxon>
        <taxon>Burkholderiales</taxon>
        <taxon>Comamonadaceae</taxon>
        <taxon>Hydrogenophaga</taxon>
    </lineage>
</organism>
<dbReference type="Proteomes" id="UP001265700">
    <property type="component" value="Unassembled WGS sequence"/>
</dbReference>
<name>A0ABU1WNK5_9BURK</name>
<accession>A0ABU1WNK5</accession>
<sequence>MTKRDWSRKEVEATVQDYLSMLSSWLAGTPFSKSAHRRALLPILNERSEKSIEFKYMNISAALIDANFPYLPGYAPLHNYQGLVTEVLAELLPTNSPLLSLAVADADAPIVVPEVEDILSVLTRKPTAPHELEKVREDVPPLVRLTTNYVEREARNRSLGTAGEQFVLNYERARLIHLGKESLASRIEHTSVVKGDHEGFDVLSFEESGAERLIEVKTTKYGVQTPFFVTRNEMAKSEVRSSQYQIYRLFEFKNSPRLYILPGAIRTSCTLTASTFLARPR</sequence>
<dbReference type="InterPro" id="IPR024975">
    <property type="entry name" value="NOV_C"/>
</dbReference>
<dbReference type="EMBL" id="JAVDWU010000005">
    <property type="protein sequence ID" value="MDR7150848.1"/>
    <property type="molecule type" value="Genomic_DNA"/>
</dbReference>
<evidence type="ECO:0000259" key="1">
    <source>
        <dbReference type="Pfam" id="PF13020"/>
    </source>
</evidence>
<dbReference type="RefSeq" id="WP_310317081.1">
    <property type="nucleotide sequence ID" value="NZ_JAVDWU010000005.1"/>
</dbReference>
<feature type="domain" description="Protein NO VEIN C-terminal" evidence="1">
    <location>
        <begin position="163"/>
        <end position="260"/>
    </location>
</feature>
<protein>
    <recommendedName>
        <fullName evidence="1">Protein NO VEIN C-terminal domain-containing protein</fullName>
    </recommendedName>
</protein>